<dbReference type="AlphaFoldDB" id="A0A1C2J1Z2"/>
<organism evidence="2 3">
    <name type="scientific">Acidithiobacillus thiooxidans</name>
    <name type="common">Thiobacillus thiooxidans</name>
    <dbReference type="NCBI Taxonomy" id="930"/>
    <lineage>
        <taxon>Bacteria</taxon>
        <taxon>Pseudomonadati</taxon>
        <taxon>Pseudomonadota</taxon>
        <taxon>Acidithiobacillia</taxon>
        <taxon>Acidithiobacillales</taxon>
        <taxon>Acidithiobacillaceae</taxon>
        <taxon>Acidithiobacillus</taxon>
    </lineage>
</organism>
<reference evidence="2" key="1">
    <citation type="journal article" date="2016" name="Int. J. Mol. Sci.">
        <title>Comparative genomics of the extreme acidophile Acidithiobacillus thiooxidans reveals intraspecific divergence and niche adaptation.</title>
        <authorList>
            <person name="Zhang X."/>
            <person name="Feng X."/>
            <person name="Tao J."/>
            <person name="Ma L."/>
            <person name="Xiao Y."/>
            <person name="Liang Y."/>
            <person name="Liu X."/>
            <person name="Yin H."/>
        </authorList>
    </citation>
    <scope>NUCLEOTIDE SEQUENCE [LARGE SCALE GENOMIC DNA]</scope>
    <source>
        <strain evidence="2">DXS-W</strain>
    </source>
</reference>
<proteinExistence type="predicted"/>
<name>A0A1C2J1Z2_ACITH</name>
<dbReference type="RefSeq" id="WP_065974563.1">
    <property type="nucleotide sequence ID" value="NZ_LWRY01000247.1"/>
</dbReference>
<evidence type="ECO:0000313" key="3">
    <source>
        <dbReference type="Proteomes" id="UP000095008"/>
    </source>
</evidence>
<protein>
    <submittedName>
        <fullName evidence="2">Uncharacterized protein</fullName>
    </submittedName>
</protein>
<sequence length="158" mass="18119">MRKSRNQKIEAYVDAAVRVAKIRVHARIAGVSPDDYLDSRHDDSLEIIERLARYYWRRDMANELNMPNRLAIAFEKHRRSITDPEQLIKKLEKQVGSCGHYCQLPRPEGRSLQGSTQARLTRESGNQPATFVTGRQDPLRDASLVPDTGRKQIHAGER</sequence>
<keyword evidence="3" id="KW-1185">Reference proteome</keyword>
<evidence type="ECO:0000256" key="1">
    <source>
        <dbReference type="SAM" id="MobiDB-lite"/>
    </source>
</evidence>
<dbReference type="Proteomes" id="UP000095008">
    <property type="component" value="Unassembled WGS sequence"/>
</dbReference>
<feature type="compositionally biased region" description="Polar residues" evidence="1">
    <location>
        <begin position="112"/>
        <end position="130"/>
    </location>
</feature>
<feature type="region of interest" description="Disordered" evidence="1">
    <location>
        <begin position="102"/>
        <end position="158"/>
    </location>
</feature>
<evidence type="ECO:0000313" key="2">
    <source>
        <dbReference type="EMBL" id="OCX68841.1"/>
    </source>
</evidence>
<gene>
    <name evidence="2" type="ORF">A6M23_17130</name>
</gene>
<comment type="caution">
    <text evidence="2">The sequence shown here is derived from an EMBL/GenBank/DDBJ whole genome shotgun (WGS) entry which is preliminary data.</text>
</comment>
<feature type="compositionally biased region" description="Basic and acidic residues" evidence="1">
    <location>
        <begin position="148"/>
        <end position="158"/>
    </location>
</feature>
<dbReference type="EMBL" id="LWRY01000247">
    <property type="protein sequence ID" value="OCX68841.1"/>
    <property type="molecule type" value="Genomic_DNA"/>
</dbReference>
<accession>A0A1C2J1Z2</accession>